<dbReference type="RefSeq" id="WP_068405314.1">
    <property type="nucleotide sequence ID" value="NZ_CP014504.1"/>
</dbReference>
<keyword evidence="2" id="KW-1185">Reference proteome</keyword>
<protein>
    <recommendedName>
        <fullName evidence="3">LPS export ABC transporter periplasmic protein LptC</fullName>
    </recommendedName>
</protein>
<evidence type="ECO:0000313" key="1">
    <source>
        <dbReference type="EMBL" id="AMQ01344.1"/>
    </source>
</evidence>
<dbReference type="OrthoDB" id="9812080at2"/>
<dbReference type="Proteomes" id="UP000071561">
    <property type="component" value="Chromosome"/>
</dbReference>
<dbReference type="PATRIC" id="fig|188932.3.peg.4670"/>
<dbReference type="Gene3D" id="2.60.450.10">
    <property type="entry name" value="Lipopolysaccharide (LPS) transport protein A like domain"/>
    <property type="match status" value="1"/>
</dbReference>
<dbReference type="EMBL" id="CP014504">
    <property type="protein sequence ID" value="AMQ01344.1"/>
    <property type="molecule type" value="Genomic_DNA"/>
</dbReference>
<name>A0A127VJ35_9SPHI</name>
<accession>A0A127VJ35</accession>
<organism evidence="1 2">
    <name type="scientific">Pedobacter cryoconitis</name>
    <dbReference type="NCBI Taxonomy" id="188932"/>
    <lineage>
        <taxon>Bacteria</taxon>
        <taxon>Pseudomonadati</taxon>
        <taxon>Bacteroidota</taxon>
        <taxon>Sphingobacteriia</taxon>
        <taxon>Sphingobacteriales</taxon>
        <taxon>Sphingobacteriaceae</taxon>
        <taxon>Pedobacter</taxon>
    </lineage>
</organism>
<evidence type="ECO:0008006" key="3">
    <source>
        <dbReference type="Google" id="ProtNLM"/>
    </source>
</evidence>
<gene>
    <name evidence="1" type="ORF">AY601_4505</name>
</gene>
<dbReference type="AlphaFoldDB" id="A0A127VJ35"/>
<reference evidence="1 2" key="1">
    <citation type="submission" date="2016-03" db="EMBL/GenBank/DDBJ databases">
        <title>Complete genome sequence of Pedobacter cryoconitis PAMC 27485.</title>
        <authorList>
            <person name="Lee J."/>
            <person name="Kim O.-S."/>
        </authorList>
    </citation>
    <scope>NUCLEOTIDE SEQUENCE [LARGE SCALE GENOMIC DNA]</scope>
    <source>
        <strain evidence="1 2">PAMC 27485</strain>
    </source>
</reference>
<evidence type="ECO:0000313" key="2">
    <source>
        <dbReference type="Proteomes" id="UP000071561"/>
    </source>
</evidence>
<proteinExistence type="predicted"/>
<dbReference type="KEGG" id="pcm:AY601_4505"/>
<sequence>MNIAGILSRIVILCFVPLFLSSCNGDDLKKAATISSKKLTLSKDRSLKVEIVFSDSAVVKAKGFAPILDQVNPSSGSKYQEMPKGVKITFFDPKQTVTGTITSDYAIRKETEQVTIFKKNVVVVRDDLTFNTEELTWNQQKKMYYSPKGIVTRPDGTVLNAINFTAPEDFSSVAFEQGSGETYVKGDLGQ</sequence>